<comment type="caution">
    <text evidence="1">The sequence shown here is derived from an EMBL/GenBank/DDBJ whole genome shotgun (WGS) entry which is preliminary data.</text>
</comment>
<accession>A0ABT9U659</accession>
<dbReference type="RefSeq" id="WP_307206482.1">
    <property type="nucleotide sequence ID" value="NZ_JAUSSU010000009.1"/>
</dbReference>
<dbReference type="Proteomes" id="UP001229346">
    <property type="component" value="Unassembled WGS sequence"/>
</dbReference>
<evidence type="ECO:0000313" key="2">
    <source>
        <dbReference type="Proteomes" id="UP001229346"/>
    </source>
</evidence>
<sequence>MKPNITIRLYQDWLDTVKEIFRGSGHPLSEELSDHEVAVAYYSQTASSDEEAQQLSLANAQRLQEMEQILLTNFEALILPDIRNRTGYEGDQFTFRWIYQQGEHVIEEYSEYRIPL</sequence>
<proteinExistence type="predicted"/>
<reference evidence="1 2" key="1">
    <citation type="submission" date="2023-07" db="EMBL/GenBank/DDBJ databases">
        <title>Sorghum-associated microbial communities from plants grown in Nebraska, USA.</title>
        <authorList>
            <person name="Schachtman D."/>
        </authorList>
    </citation>
    <scope>NUCLEOTIDE SEQUENCE [LARGE SCALE GENOMIC DNA]</scope>
    <source>
        <strain evidence="1 2">CC482</strain>
    </source>
</reference>
<gene>
    <name evidence="1" type="ORF">J2T15_004572</name>
</gene>
<evidence type="ECO:0000313" key="1">
    <source>
        <dbReference type="EMBL" id="MDQ0115115.1"/>
    </source>
</evidence>
<protein>
    <submittedName>
        <fullName evidence="1">Uncharacterized protein</fullName>
    </submittedName>
</protein>
<dbReference type="EMBL" id="JAUSSU010000009">
    <property type="protein sequence ID" value="MDQ0115115.1"/>
    <property type="molecule type" value="Genomic_DNA"/>
</dbReference>
<name>A0ABT9U659_PAEHA</name>
<keyword evidence="2" id="KW-1185">Reference proteome</keyword>
<organism evidence="1 2">
    <name type="scientific">Paenibacillus harenae</name>
    <dbReference type="NCBI Taxonomy" id="306543"/>
    <lineage>
        <taxon>Bacteria</taxon>
        <taxon>Bacillati</taxon>
        <taxon>Bacillota</taxon>
        <taxon>Bacilli</taxon>
        <taxon>Bacillales</taxon>
        <taxon>Paenibacillaceae</taxon>
        <taxon>Paenibacillus</taxon>
    </lineage>
</organism>